<dbReference type="EMBL" id="DVFI01000049">
    <property type="protein sequence ID" value="HIQ62627.1"/>
    <property type="molecule type" value="Genomic_DNA"/>
</dbReference>
<dbReference type="InterPro" id="IPR026816">
    <property type="entry name" value="Flavodoxin_dom"/>
</dbReference>
<dbReference type="AlphaFoldDB" id="A0A9D0YV06"/>
<dbReference type="GO" id="GO:0070819">
    <property type="term" value="F:menaquinone-dependent protoporphyrinogen oxidase activity"/>
    <property type="evidence" value="ECO:0007669"/>
    <property type="project" value="TreeGrafter"/>
</dbReference>
<name>A0A9D0YV06_9FIRM</name>
<reference evidence="2" key="2">
    <citation type="journal article" date="2021" name="PeerJ">
        <title>Extensive microbial diversity within the chicken gut microbiome revealed by metagenomics and culture.</title>
        <authorList>
            <person name="Gilroy R."/>
            <person name="Ravi A."/>
            <person name="Getino M."/>
            <person name="Pursley I."/>
            <person name="Horton D.L."/>
            <person name="Alikhan N.F."/>
            <person name="Baker D."/>
            <person name="Gharbi K."/>
            <person name="Hall N."/>
            <person name="Watson M."/>
            <person name="Adriaenssens E.M."/>
            <person name="Foster-Nyarko E."/>
            <person name="Jarju S."/>
            <person name="Secka A."/>
            <person name="Antonio M."/>
            <person name="Oren A."/>
            <person name="Chaudhuri R.R."/>
            <person name="La Ragione R."/>
            <person name="Hildebrand F."/>
            <person name="Pallen M.J."/>
        </authorList>
    </citation>
    <scope>NUCLEOTIDE SEQUENCE</scope>
    <source>
        <strain evidence="2">ChiHile30-977</strain>
    </source>
</reference>
<protein>
    <recommendedName>
        <fullName evidence="1">Flavodoxin domain-containing protein</fullName>
    </recommendedName>
</protein>
<evidence type="ECO:0000313" key="2">
    <source>
        <dbReference type="EMBL" id="HIQ62627.1"/>
    </source>
</evidence>
<gene>
    <name evidence="2" type="ORF">IAA66_03455</name>
</gene>
<dbReference type="Pfam" id="PF12724">
    <property type="entry name" value="Flavodoxin_5"/>
    <property type="match status" value="1"/>
</dbReference>
<feature type="domain" description="Flavodoxin" evidence="1">
    <location>
        <begin position="4"/>
        <end position="137"/>
    </location>
</feature>
<dbReference type="SUPFAM" id="SSF52218">
    <property type="entry name" value="Flavoproteins"/>
    <property type="match status" value="1"/>
</dbReference>
<proteinExistence type="predicted"/>
<dbReference type="InterPro" id="IPR029039">
    <property type="entry name" value="Flavoprotein-like_sf"/>
</dbReference>
<accession>A0A9D0YV06</accession>
<dbReference type="Proteomes" id="UP000886819">
    <property type="component" value="Unassembled WGS sequence"/>
</dbReference>
<dbReference type="PANTHER" id="PTHR38030">
    <property type="entry name" value="PROTOPORPHYRINOGEN IX DEHYDROGENASE [MENAQUINONE]"/>
    <property type="match status" value="1"/>
</dbReference>
<dbReference type="InterPro" id="IPR052200">
    <property type="entry name" value="Protoporphyrinogen_IX_DH"/>
</dbReference>
<comment type="caution">
    <text evidence="2">The sequence shown here is derived from an EMBL/GenBank/DDBJ whole genome shotgun (WGS) entry which is preliminary data.</text>
</comment>
<sequence>MKTLILYAGKYGATADCAQRLCALLGDAQARDLAREPRPELAGYDAVILGASVYMGRPRKEMVAYAREAQPLLLQRRLGLFLCCIQDISQAVSQQFASAYPRALREHACAQEALGGRVEYRKLGRLDGWVMQLIAGDLRKRTGSDVLDTISQERIERFAAQMRQG</sequence>
<evidence type="ECO:0000313" key="3">
    <source>
        <dbReference type="Proteomes" id="UP000886819"/>
    </source>
</evidence>
<reference evidence="2" key="1">
    <citation type="submission" date="2020-10" db="EMBL/GenBank/DDBJ databases">
        <authorList>
            <person name="Gilroy R."/>
        </authorList>
    </citation>
    <scope>NUCLEOTIDE SEQUENCE</scope>
    <source>
        <strain evidence="2">ChiHile30-977</strain>
    </source>
</reference>
<dbReference type="PANTHER" id="PTHR38030:SF2">
    <property type="entry name" value="PROTOPORPHYRINOGEN IX DEHYDROGENASE [QUINONE]"/>
    <property type="match status" value="1"/>
</dbReference>
<dbReference type="GO" id="GO:0010181">
    <property type="term" value="F:FMN binding"/>
    <property type="evidence" value="ECO:0007669"/>
    <property type="project" value="TreeGrafter"/>
</dbReference>
<dbReference type="GO" id="GO:0006783">
    <property type="term" value="P:heme biosynthetic process"/>
    <property type="evidence" value="ECO:0007669"/>
    <property type="project" value="TreeGrafter"/>
</dbReference>
<evidence type="ECO:0000259" key="1">
    <source>
        <dbReference type="Pfam" id="PF12724"/>
    </source>
</evidence>
<organism evidence="2 3">
    <name type="scientific">Candidatus Avichristensenella intestinipullorum</name>
    <dbReference type="NCBI Taxonomy" id="2840693"/>
    <lineage>
        <taxon>Bacteria</taxon>
        <taxon>Bacillati</taxon>
        <taxon>Bacillota</taxon>
        <taxon>Clostridia</taxon>
        <taxon>Candidatus Avichristensenella</taxon>
    </lineage>
</organism>
<dbReference type="Gene3D" id="3.40.50.360">
    <property type="match status" value="1"/>
</dbReference>